<sequence>MKESNLIKYLKSHLEIDDATLEKLFEDCQTIEVKKNEYLLRNNEVCKYIYFVENGLLKQFYIDRKGKEHILYFAPENWLITDRESLFFNQKSIYNIQALEASKVLCISKEALKNISDNIPNFHHFNDLLLHKHIESLEQRIMQLISLSAEERYMDFVKKYRKVYLRIPQNMLASFLGIAPESLSRIRKDLAQKDCKITS</sequence>
<evidence type="ECO:0000259" key="1">
    <source>
        <dbReference type="PROSITE" id="PS50042"/>
    </source>
</evidence>
<proteinExistence type="predicted"/>
<dbReference type="SUPFAM" id="SSF51206">
    <property type="entry name" value="cAMP-binding domain-like"/>
    <property type="match status" value="1"/>
</dbReference>
<dbReference type="InterPro" id="IPR018490">
    <property type="entry name" value="cNMP-bd_dom_sf"/>
</dbReference>
<dbReference type="EMBL" id="CP035107">
    <property type="protein sequence ID" value="QAR31145.1"/>
    <property type="molecule type" value="Genomic_DNA"/>
</dbReference>
<dbReference type="InterPro" id="IPR014710">
    <property type="entry name" value="RmlC-like_jellyroll"/>
</dbReference>
<protein>
    <submittedName>
        <fullName evidence="2">Crp/Fnr family transcriptional regulator</fullName>
    </submittedName>
</protein>
<dbReference type="CDD" id="cd00038">
    <property type="entry name" value="CAP_ED"/>
    <property type="match status" value="1"/>
</dbReference>
<dbReference type="AlphaFoldDB" id="A0A3R6AV05"/>
<gene>
    <name evidence="2" type="ORF">EQP59_07265</name>
</gene>
<dbReference type="PROSITE" id="PS50042">
    <property type="entry name" value="CNMP_BINDING_3"/>
    <property type="match status" value="1"/>
</dbReference>
<evidence type="ECO:0000313" key="2">
    <source>
        <dbReference type="EMBL" id="QAR31145.1"/>
    </source>
</evidence>
<organism evidence="2 3">
    <name type="scientific">Ornithobacterium rhinotracheale</name>
    <dbReference type="NCBI Taxonomy" id="28251"/>
    <lineage>
        <taxon>Bacteria</taxon>
        <taxon>Pseudomonadati</taxon>
        <taxon>Bacteroidota</taxon>
        <taxon>Flavobacteriia</taxon>
        <taxon>Flavobacteriales</taxon>
        <taxon>Weeksellaceae</taxon>
        <taxon>Ornithobacterium</taxon>
    </lineage>
</organism>
<name>A0A3R6AV05_ORNRH</name>
<feature type="domain" description="Cyclic nucleotide-binding" evidence="1">
    <location>
        <begin position="16"/>
        <end position="115"/>
    </location>
</feature>
<dbReference type="OrthoDB" id="1092431at2"/>
<dbReference type="RefSeq" id="WP_128501592.1">
    <property type="nucleotide sequence ID" value="NZ_CP035107.1"/>
</dbReference>
<evidence type="ECO:0000313" key="3">
    <source>
        <dbReference type="Proteomes" id="UP000287701"/>
    </source>
</evidence>
<reference evidence="2 3" key="1">
    <citation type="submission" date="2019-01" db="EMBL/GenBank/DDBJ databases">
        <title>Whole Genome of Ornithobacterium rhinotracheale FARPER-174b.</title>
        <authorList>
            <person name="Tataje-Lavanda L.A."/>
            <person name="Montalvan A."/>
            <person name="Montesinos R."/>
            <person name="Zimic M."/>
            <person name="Fernandez-Sanchez M."/>
            <person name="Fernandez-Diaz M."/>
        </authorList>
    </citation>
    <scope>NUCLEOTIDE SEQUENCE [LARGE SCALE GENOMIC DNA]</scope>
    <source>
        <strain evidence="2 3">FARPER-174b</strain>
    </source>
</reference>
<accession>A0A3R6AV05</accession>
<dbReference type="Proteomes" id="UP000287701">
    <property type="component" value="Chromosome"/>
</dbReference>
<dbReference type="InterPro" id="IPR000595">
    <property type="entry name" value="cNMP-bd_dom"/>
</dbReference>
<dbReference type="Pfam" id="PF00027">
    <property type="entry name" value="cNMP_binding"/>
    <property type="match status" value="1"/>
</dbReference>
<dbReference type="Gene3D" id="2.60.120.10">
    <property type="entry name" value="Jelly Rolls"/>
    <property type="match status" value="1"/>
</dbReference>